<dbReference type="Pfam" id="PF17289">
    <property type="entry name" value="Terminase_6C"/>
    <property type="match status" value="1"/>
</dbReference>
<name>A0A327JJ77_9HYPH</name>
<dbReference type="OrthoDB" id="4519042at2"/>
<dbReference type="Proteomes" id="UP000249299">
    <property type="component" value="Unassembled WGS sequence"/>
</dbReference>
<protein>
    <submittedName>
        <fullName evidence="3">ATP-binding protein</fullName>
    </submittedName>
</protein>
<dbReference type="EMBL" id="NPEV01000036">
    <property type="protein sequence ID" value="RAI26061.1"/>
    <property type="molecule type" value="Genomic_DNA"/>
</dbReference>
<dbReference type="Pfam" id="PF03237">
    <property type="entry name" value="Terminase_6N"/>
    <property type="match status" value="1"/>
</dbReference>
<sequence>MPPQNPPPAPTTPPATSRAFARSLRADWLACAGRGRSDARAAELLAGLAPVLLELFNHDWDFWARDDQLAPEGDWLTWLILGGRGSGKTRAGSEWVRTLALGTPEKPGPQAGRIALVGDTFADVREVMIEGDSGLLAVHGNAERPEWFPSRRRLEWPNGVIAHAFSSDDPEALRGPQFDAAWSDELAKWRYAERAWDMLQFALRLGERPRQVVTTTPRPIPLVKQLLASPGTVVSRAATRENLANLAPGFLERVVGRYKGSRLGRQELDGELIEDRPDALWRREMFDAGRVERPPDLGRIVVAIDPPASSGARADACGIVVAGRAADGAAYVLQDASEQGLRPAQWASRAIELFHRFAADSLVAEVNQGGEMVTQVLREVDATIPVLAVRATRGKWIRAEPVAALYEQGRVRHVGALPKLEDEMCDFGVEGRAKGRSPDRVDALVWALTALMLDTSGAPRLRSF</sequence>
<accession>A0A327JJ77</accession>
<proteinExistence type="predicted"/>
<gene>
    <name evidence="3" type="ORF">CH339_15460</name>
</gene>
<comment type="caution">
    <text evidence="3">The sequence shown here is derived from an EMBL/GenBank/DDBJ whole genome shotgun (WGS) entry which is preliminary data.</text>
</comment>
<dbReference type="GO" id="GO:0005524">
    <property type="term" value="F:ATP binding"/>
    <property type="evidence" value="ECO:0007669"/>
    <property type="project" value="UniProtKB-KW"/>
</dbReference>
<feature type="domain" description="Terminase large subunit gp17-like C-terminal" evidence="2">
    <location>
        <begin position="303"/>
        <end position="449"/>
    </location>
</feature>
<evidence type="ECO:0000259" key="2">
    <source>
        <dbReference type="Pfam" id="PF17289"/>
    </source>
</evidence>
<dbReference type="InterPro" id="IPR027417">
    <property type="entry name" value="P-loop_NTPase"/>
</dbReference>
<evidence type="ECO:0000256" key="1">
    <source>
        <dbReference type="ARBA" id="ARBA00022612"/>
    </source>
</evidence>
<keyword evidence="1" id="KW-1188">Viral release from host cell</keyword>
<evidence type="ECO:0000313" key="4">
    <source>
        <dbReference type="Proteomes" id="UP000249299"/>
    </source>
</evidence>
<dbReference type="Gene3D" id="3.30.420.240">
    <property type="match status" value="1"/>
</dbReference>
<evidence type="ECO:0000313" key="3">
    <source>
        <dbReference type="EMBL" id="RAI26061.1"/>
    </source>
</evidence>
<keyword evidence="3" id="KW-0067">ATP-binding</keyword>
<reference evidence="3 4" key="1">
    <citation type="submission" date="2017-07" db="EMBL/GenBank/DDBJ databases">
        <title>Draft Genome Sequences of Select Purple Nonsulfur Bacteria.</title>
        <authorList>
            <person name="Lasarre B."/>
            <person name="Mckinlay J.B."/>
        </authorList>
    </citation>
    <scope>NUCLEOTIDE SEQUENCE [LARGE SCALE GENOMIC DNA]</scope>
    <source>
        <strain evidence="3 4">DSM 11290</strain>
    </source>
</reference>
<keyword evidence="3" id="KW-0547">Nucleotide-binding</keyword>
<organism evidence="3 4">
    <name type="scientific">Rhodobium orientis</name>
    <dbReference type="NCBI Taxonomy" id="34017"/>
    <lineage>
        <taxon>Bacteria</taxon>
        <taxon>Pseudomonadati</taxon>
        <taxon>Pseudomonadota</taxon>
        <taxon>Alphaproteobacteria</taxon>
        <taxon>Hyphomicrobiales</taxon>
        <taxon>Rhodobiaceae</taxon>
        <taxon>Rhodobium</taxon>
    </lineage>
</organism>
<dbReference type="Gene3D" id="3.40.50.300">
    <property type="entry name" value="P-loop containing nucleotide triphosphate hydrolases"/>
    <property type="match status" value="1"/>
</dbReference>
<dbReference type="AlphaFoldDB" id="A0A327JJ77"/>
<keyword evidence="4" id="KW-1185">Reference proteome</keyword>
<dbReference type="InterPro" id="IPR035421">
    <property type="entry name" value="Terminase_6C"/>
</dbReference>